<proteinExistence type="predicted"/>
<keyword evidence="4" id="KW-1185">Reference proteome</keyword>
<dbReference type="InterPro" id="IPR051279">
    <property type="entry name" value="PP1-Reg/Actin-Interact_Protein"/>
</dbReference>
<dbReference type="AlphaFoldDB" id="A0A183V818"/>
<dbReference type="EMBL" id="UYWY01023973">
    <property type="protein sequence ID" value="VDM48209.1"/>
    <property type="molecule type" value="Genomic_DNA"/>
</dbReference>
<evidence type="ECO:0000313" key="5">
    <source>
        <dbReference type="WBParaSite" id="TCNE_0001688901-mRNA-1"/>
    </source>
</evidence>
<dbReference type="Proteomes" id="UP000050794">
    <property type="component" value="Unassembled WGS sequence"/>
</dbReference>
<name>A0A183V818_TOXCA</name>
<dbReference type="WBParaSite" id="TCNE_0001688901-mRNA-1">
    <property type="protein sequence ID" value="TCNE_0001688901-mRNA-1"/>
    <property type="gene ID" value="TCNE_0001688901"/>
</dbReference>
<evidence type="ECO:0000313" key="3">
    <source>
        <dbReference type="EMBL" id="VDM48209.1"/>
    </source>
</evidence>
<evidence type="ECO:0000313" key="4">
    <source>
        <dbReference type="Proteomes" id="UP000050794"/>
    </source>
</evidence>
<accession>A0A183V818</accession>
<reference evidence="5" key="1">
    <citation type="submission" date="2016-06" db="UniProtKB">
        <authorList>
            <consortium name="WormBaseParasite"/>
        </authorList>
    </citation>
    <scope>IDENTIFICATION</scope>
</reference>
<reference evidence="3 4" key="2">
    <citation type="submission" date="2018-11" db="EMBL/GenBank/DDBJ databases">
        <authorList>
            <consortium name="Pathogen Informatics"/>
        </authorList>
    </citation>
    <scope>NUCLEOTIDE SEQUENCE [LARGE SCALE GENOMIC DNA]</scope>
</reference>
<keyword evidence="2" id="KW-0677">Repeat</keyword>
<dbReference type="PANTHER" id="PTHR24112:SF9">
    <property type="entry name" value="PROTEIN PHOSPHATASE 1 REGULATORY SUBUNIT 37"/>
    <property type="match status" value="1"/>
</dbReference>
<evidence type="ECO:0000256" key="1">
    <source>
        <dbReference type="ARBA" id="ARBA00022614"/>
    </source>
</evidence>
<dbReference type="Gene3D" id="3.80.10.10">
    <property type="entry name" value="Ribonuclease Inhibitor"/>
    <property type="match status" value="1"/>
</dbReference>
<keyword evidence="1" id="KW-0433">Leucine-rich repeat</keyword>
<dbReference type="InterPro" id="IPR032675">
    <property type="entry name" value="LRR_dom_sf"/>
</dbReference>
<protein>
    <submittedName>
        <fullName evidence="5">Leucine-rich repeat-containing protein 34</fullName>
    </submittedName>
</protein>
<dbReference type="PANTHER" id="PTHR24112">
    <property type="entry name" value="LEUCINE-RICH REPEAT, ISOFORM F-RELATED"/>
    <property type="match status" value="1"/>
</dbReference>
<gene>
    <name evidence="3" type="ORF">TCNE_LOCUS16888</name>
</gene>
<dbReference type="SUPFAM" id="SSF52047">
    <property type="entry name" value="RNI-like"/>
    <property type="match status" value="1"/>
</dbReference>
<evidence type="ECO:0000256" key="2">
    <source>
        <dbReference type="ARBA" id="ARBA00022737"/>
    </source>
</evidence>
<organism evidence="4 5">
    <name type="scientific">Toxocara canis</name>
    <name type="common">Canine roundworm</name>
    <dbReference type="NCBI Taxonomy" id="6265"/>
    <lineage>
        <taxon>Eukaryota</taxon>
        <taxon>Metazoa</taxon>
        <taxon>Ecdysozoa</taxon>
        <taxon>Nematoda</taxon>
        <taxon>Chromadorea</taxon>
        <taxon>Rhabditida</taxon>
        <taxon>Spirurina</taxon>
        <taxon>Ascaridomorpha</taxon>
        <taxon>Ascaridoidea</taxon>
        <taxon>Toxocaridae</taxon>
        <taxon>Toxocara</taxon>
    </lineage>
</organism>
<sequence>MNIYLSSANNFIGNVETLVKLGGDDCIVECRVAIFGSYDLPVFVQASCRFAKLGSAGDHIIEDRFIELGDERISRCSHNRNVHFPEDDSQLVSGYHEAPTNSFHLKQCCDATVIAEAYCNACKLAKITPNATVEHQIACFHQVVGLRQECLSLKGQRLSQAHMECLEEIFRRVQFDTLDFEYTFIDDDAAVSLAEMLEFYDSTAKLNLSFNKQINIRGWQALFRAIKNCQSLQLLNLRYTSLSERAIPVLARTLRTQPTLTTLHLENVSLSGKNLLLLVCALKTNTVLKELYLGENNLQPADGAHLYQLIVGNTSIQMLDLRNNQLQ</sequence>